<accession>A0A3M2MAB1</accession>
<dbReference type="PANTHER" id="PTHR35010">
    <property type="entry name" value="BLL4672 PROTEIN-RELATED"/>
    <property type="match status" value="1"/>
</dbReference>
<dbReference type="CDD" id="cd00093">
    <property type="entry name" value="HTH_XRE"/>
    <property type="match status" value="1"/>
</dbReference>
<feature type="transmembrane region" description="Helical" evidence="1">
    <location>
        <begin position="20"/>
        <end position="40"/>
    </location>
</feature>
<keyword evidence="4" id="KW-1185">Reference proteome</keyword>
<feature type="domain" description="HTH cro/C1-type" evidence="2">
    <location>
        <begin position="100"/>
        <end position="142"/>
    </location>
</feature>
<keyword evidence="1" id="KW-0812">Transmembrane</keyword>
<reference evidence="3 4" key="1">
    <citation type="submission" date="2018-10" db="EMBL/GenBank/DDBJ databases">
        <title>Isolation, diversity and antifungal activity of actinobacteria from wheat.</title>
        <authorList>
            <person name="Han C."/>
        </authorList>
    </citation>
    <scope>NUCLEOTIDE SEQUENCE [LARGE SCALE GENOMIC DNA]</scope>
    <source>
        <strain evidence="3 4">NEAU-YY642</strain>
    </source>
</reference>
<evidence type="ECO:0000259" key="2">
    <source>
        <dbReference type="PROSITE" id="PS50943"/>
    </source>
</evidence>
<protein>
    <submittedName>
        <fullName evidence="3">XRE family transcriptional regulator</fullName>
    </submittedName>
</protein>
<dbReference type="Proteomes" id="UP000278673">
    <property type="component" value="Unassembled WGS sequence"/>
</dbReference>
<organism evidence="3 4">
    <name type="scientific">Streptomyces triticirhizae</name>
    <dbReference type="NCBI Taxonomy" id="2483353"/>
    <lineage>
        <taxon>Bacteria</taxon>
        <taxon>Bacillati</taxon>
        <taxon>Actinomycetota</taxon>
        <taxon>Actinomycetes</taxon>
        <taxon>Kitasatosporales</taxon>
        <taxon>Streptomycetaceae</taxon>
        <taxon>Streptomyces</taxon>
    </lineage>
</organism>
<dbReference type="PROSITE" id="PS50943">
    <property type="entry name" value="HTH_CROC1"/>
    <property type="match status" value="1"/>
</dbReference>
<name>A0A3M2MAB1_9ACTN</name>
<evidence type="ECO:0000313" key="3">
    <source>
        <dbReference type="EMBL" id="RMI46724.1"/>
    </source>
</evidence>
<comment type="caution">
    <text evidence="3">The sequence shown here is derived from an EMBL/GenBank/DDBJ whole genome shotgun (WGS) entry which is preliminary data.</text>
</comment>
<keyword evidence="1" id="KW-0472">Membrane</keyword>
<evidence type="ECO:0000256" key="1">
    <source>
        <dbReference type="SAM" id="Phobius"/>
    </source>
</evidence>
<keyword evidence="1" id="KW-1133">Transmembrane helix</keyword>
<dbReference type="PANTHER" id="PTHR35010:SF2">
    <property type="entry name" value="BLL4672 PROTEIN"/>
    <property type="match status" value="1"/>
</dbReference>
<gene>
    <name evidence="3" type="ORF">EBN88_00370</name>
</gene>
<sequence length="325" mass="35574">MRQPRIDQWCDDGGGGVPLTLLMTPVASWAFSIVVLLLVARFPPSIGSARPAPMVELPEYGAVSDEGGVEAGGRSRRDETGLGEMLRGWRRVAGIREGRRRALTQAVVAERAGVSERWYRKLEKGESVRLDRETLERLASALLLDQPARAALFLQAVQLLPVPSLEAQEDEVTYQGLRLMVAYVRAPAVLTTGAWDVVATNAAMEERFPWMSEPGANLAAWLLRPEAQEVFGEEAHQEQVERLRSALRLARAHNPDGRIAELGRRLDIGESEATVPMAVPRGPFRLYLPTRTGAGSVAVFAHVLRPLADTSARVAVITPMEPPVP</sequence>
<proteinExistence type="predicted"/>
<dbReference type="InterPro" id="IPR001387">
    <property type="entry name" value="Cro/C1-type_HTH"/>
</dbReference>
<dbReference type="Pfam" id="PF13560">
    <property type="entry name" value="HTH_31"/>
    <property type="match status" value="1"/>
</dbReference>
<dbReference type="InterPro" id="IPR041413">
    <property type="entry name" value="MLTR_LBD"/>
</dbReference>
<dbReference type="GO" id="GO:0003677">
    <property type="term" value="F:DNA binding"/>
    <property type="evidence" value="ECO:0007669"/>
    <property type="project" value="InterPro"/>
</dbReference>
<dbReference type="AlphaFoldDB" id="A0A3M2MAB1"/>
<dbReference type="InterPro" id="IPR010982">
    <property type="entry name" value="Lambda_DNA-bd_dom_sf"/>
</dbReference>
<evidence type="ECO:0000313" key="4">
    <source>
        <dbReference type="Proteomes" id="UP000278673"/>
    </source>
</evidence>
<dbReference type="SUPFAM" id="SSF47413">
    <property type="entry name" value="lambda repressor-like DNA-binding domains"/>
    <property type="match status" value="1"/>
</dbReference>
<dbReference type="Pfam" id="PF17765">
    <property type="entry name" value="MLTR_LBD"/>
    <property type="match status" value="1"/>
</dbReference>
<dbReference type="EMBL" id="RFFJ01000001">
    <property type="protein sequence ID" value="RMI46724.1"/>
    <property type="molecule type" value="Genomic_DNA"/>
</dbReference>
<dbReference type="Gene3D" id="1.10.260.40">
    <property type="entry name" value="lambda repressor-like DNA-binding domains"/>
    <property type="match status" value="1"/>
</dbReference>